<name>A0A0E9SC78_ANGAN</name>
<dbReference type="AlphaFoldDB" id="A0A0E9SC78"/>
<protein>
    <submittedName>
        <fullName evidence="1">Uncharacterized protein</fullName>
    </submittedName>
</protein>
<reference evidence="1" key="1">
    <citation type="submission" date="2014-11" db="EMBL/GenBank/DDBJ databases">
        <authorList>
            <person name="Amaro Gonzalez C."/>
        </authorList>
    </citation>
    <scope>NUCLEOTIDE SEQUENCE</scope>
</reference>
<sequence length="75" mass="8125">MRNLLRSRTILNHIRDGKDMCFCLLALGKSSAGKIALPSWSHFLYVADSACYSVGNKAVPTGSASSHIHSNTFIS</sequence>
<accession>A0A0E9SC78</accession>
<proteinExistence type="predicted"/>
<dbReference type="EMBL" id="GBXM01070297">
    <property type="protein sequence ID" value="JAH38280.1"/>
    <property type="molecule type" value="Transcribed_RNA"/>
</dbReference>
<evidence type="ECO:0000313" key="1">
    <source>
        <dbReference type="EMBL" id="JAH38280.1"/>
    </source>
</evidence>
<reference evidence="1" key="2">
    <citation type="journal article" date="2015" name="Fish Shellfish Immunol.">
        <title>Early steps in the European eel (Anguilla anguilla)-Vibrio vulnificus interaction in the gills: Role of the RtxA13 toxin.</title>
        <authorList>
            <person name="Callol A."/>
            <person name="Pajuelo D."/>
            <person name="Ebbesson L."/>
            <person name="Teles M."/>
            <person name="MacKenzie S."/>
            <person name="Amaro C."/>
        </authorList>
    </citation>
    <scope>NUCLEOTIDE SEQUENCE</scope>
</reference>
<organism evidence="1">
    <name type="scientific">Anguilla anguilla</name>
    <name type="common">European freshwater eel</name>
    <name type="synonym">Muraena anguilla</name>
    <dbReference type="NCBI Taxonomy" id="7936"/>
    <lineage>
        <taxon>Eukaryota</taxon>
        <taxon>Metazoa</taxon>
        <taxon>Chordata</taxon>
        <taxon>Craniata</taxon>
        <taxon>Vertebrata</taxon>
        <taxon>Euteleostomi</taxon>
        <taxon>Actinopterygii</taxon>
        <taxon>Neopterygii</taxon>
        <taxon>Teleostei</taxon>
        <taxon>Anguilliformes</taxon>
        <taxon>Anguillidae</taxon>
        <taxon>Anguilla</taxon>
    </lineage>
</organism>